<dbReference type="InterPro" id="IPR043129">
    <property type="entry name" value="ATPase_NBD"/>
</dbReference>
<dbReference type="PANTHER" id="PTHR18964:SF149">
    <property type="entry name" value="BIFUNCTIONAL UDP-N-ACETYLGLUCOSAMINE 2-EPIMERASE_N-ACETYLMANNOSAMINE KINASE"/>
    <property type="match status" value="1"/>
</dbReference>
<proteinExistence type="inferred from homology"/>
<organism evidence="2 3">
    <name type="scientific">Pinibacter soli</name>
    <dbReference type="NCBI Taxonomy" id="3044211"/>
    <lineage>
        <taxon>Bacteria</taxon>
        <taxon>Pseudomonadati</taxon>
        <taxon>Bacteroidota</taxon>
        <taxon>Chitinophagia</taxon>
        <taxon>Chitinophagales</taxon>
        <taxon>Chitinophagaceae</taxon>
        <taxon>Pinibacter</taxon>
    </lineage>
</organism>
<protein>
    <submittedName>
        <fullName evidence="2">ROK family protein</fullName>
    </submittedName>
</protein>
<dbReference type="InterPro" id="IPR000600">
    <property type="entry name" value="ROK"/>
</dbReference>
<dbReference type="EMBL" id="JASBRG010000001">
    <property type="protein sequence ID" value="MDI3318341.1"/>
    <property type="molecule type" value="Genomic_DNA"/>
</dbReference>
<dbReference type="Pfam" id="PF00480">
    <property type="entry name" value="ROK"/>
    <property type="match status" value="2"/>
</dbReference>
<sequence>MQSNNLVVCADVGGSHITSCLLDLETRQLIKSSEARVAIDSHAEADKIISDWSKCIGQSIGNSHVQKICIAMPGPFDYEVGICLIKGLDKYPHLYSLNVKELLAQALGFSAKDIYLNNDAACFLQGEVFSGSAMGYNTVIGVTLGTGLGTAVCRNGLAHSADLWRFPFKASIAEEYISTRWFVKRHFEMSGKKIIGAHELSTLISKDPNASIIFEEFGHNLGCFLAAFMEKEKPESIVIGGNIAKAYSFFKDTMENEIRKVNKEIVITTAVLGEDAMMIGAGAGWYMQTKVEEEKTLRS</sequence>
<evidence type="ECO:0000313" key="3">
    <source>
        <dbReference type="Proteomes" id="UP001226434"/>
    </source>
</evidence>
<gene>
    <name evidence="2" type="ORF">QJ048_01085</name>
</gene>
<dbReference type="PANTHER" id="PTHR18964">
    <property type="entry name" value="ROK (REPRESSOR, ORF, KINASE) FAMILY"/>
    <property type="match status" value="1"/>
</dbReference>
<comment type="similarity">
    <text evidence="1">Belongs to the ROK (NagC/XylR) family.</text>
</comment>
<dbReference type="Gene3D" id="3.30.420.40">
    <property type="match status" value="3"/>
</dbReference>
<dbReference type="RefSeq" id="WP_282332462.1">
    <property type="nucleotide sequence ID" value="NZ_JASBRG010000001.1"/>
</dbReference>
<keyword evidence="3" id="KW-1185">Reference proteome</keyword>
<dbReference type="SUPFAM" id="SSF53067">
    <property type="entry name" value="Actin-like ATPase domain"/>
    <property type="match status" value="1"/>
</dbReference>
<reference evidence="2 3" key="1">
    <citation type="submission" date="2023-05" db="EMBL/GenBank/DDBJ databases">
        <title>Genome sequence of Pinibacter sp. MAH-24.</title>
        <authorList>
            <person name="Huq M.A."/>
        </authorList>
    </citation>
    <scope>NUCLEOTIDE SEQUENCE [LARGE SCALE GENOMIC DNA]</scope>
    <source>
        <strain evidence="2 3">MAH-24</strain>
    </source>
</reference>
<accession>A0ABT6R703</accession>
<evidence type="ECO:0000256" key="1">
    <source>
        <dbReference type="ARBA" id="ARBA00006479"/>
    </source>
</evidence>
<evidence type="ECO:0000313" key="2">
    <source>
        <dbReference type="EMBL" id="MDI3318341.1"/>
    </source>
</evidence>
<comment type="caution">
    <text evidence="2">The sequence shown here is derived from an EMBL/GenBank/DDBJ whole genome shotgun (WGS) entry which is preliminary data.</text>
</comment>
<name>A0ABT6R703_9BACT</name>
<dbReference type="CDD" id="cd23763">
    <property type="entry name" value="ASKHA_ATPase_ROK"/>
    <property type="match status" value="1"/>
</dbReference>
<dbReference type="Proteomes" id="UP001226434">
    <property type="component" value="Unassembled WGS sequence"/>
</dbReference>